<protein>
    <submittedName>
        <fullName evidence="3">Uncharacterized protein</fullName>
    </submittedName>
</protein>
<evidence type="ECO:0000313" key="5">
    <source>
        <dbReference type="Proteomes" id="UP000321960"/>
    </source>
</evidence>
<dbReference type="Proteomes" id="UP001156856">
    <property type="component" value="Unassembled WGS sequence"/>
</dbReference>
<dbReference type="AlphaFoldDB" id="A0A512J2S2"/>
<evidence type="ECO:0000313" key="6">
    <source>
        <dbReference type="Proteomes" id="UP001156856"/>
    </source>
</evidence>
<reference evidence="3 5" key="3">
    <citation type="submission" date="2019-07" db="EMBL/GenBank/DDBJ databases">
        <title>Whole genome shotgun sequence of Methylobacterium oxalidis NBRC 107715.</title>
        <authorList>
            <person name="Hosoyama A."/>
            <person name="Uohara A."/>
            <person name="Ohji S."/>
            <person name="Ichikawa N."/>
        </authorList>
    </citation>
    <scope>NUCLEOTIDE SEQUENCE [LARGE SCALE GENOMIC DNA]</scope>
    <source>
        <strain evidence="3 5">NBRC 107715</strain>
    </source>
</reference>
<dbReference type="OrthoDB" id="8006143at2"/>
<evidence type="ECO:0000256" key="1">
    <source>
        <dbReference type="SAM" id="MobiDB-lite"/>
    </source>
</evidence>
<feature type="compositionally biased region" description="Low complexity" evidence="1">
    <location>
        <begin position="150"/>
        <end position="187"/>
    </location>
</feature>
<feature type="region of interest" description="Disordered" evidence="1">
    <location>
        <begin position="150"/>
        <end position="231"/>
    </location>
</feature>
<feature type="transmembrane region" description="Helical" evidence="2">
    <location>
        <begin position="93"/>
        <end position="114"/>
    </location>
</feature>
<dbReference type="EMBL" id="BJZU01000043">
    <property type="protein sequence ID" value="GEP04268.1"/>
    <property type="molecule type" value="Genomic_DNA"/>
</dbReference>
<dbReference type="Proteomes" id="UP000321960">
    <property type="component" value="Unassembled WGS sequence"/>
</dbReference>
<keyword evidence="2" id="KW-0472">Membrane</keyword>
<keyword evidence="6" id="KW-1185">Reference proteome</keyword>
<keyword evidence="2" id="KW-0812">Transmembrane</keyword>
<feature type="compositionally biased region" description="Low complexity" evidence="1">
    <location>
        <begin position="195"/>
        <end position="231"/>
    </location>
</feature>
<dbReference type="EMBL" id="BSPK01000111">
    <property type="protein sequence ID" value="GLS67213.1"/>
    <property type="molecule type" value="Genomic_DNA"/>
</dbReference>
<accession>A0A512J2S2</accession>
<gene>
    <name evidence="4" type="ORF">GCM10007888_55960</name>
    <name evidence="3" type="ORF">MOX02_23060</name>
</gene>
<feature type="region of interest" description="Disordered" evidence="1">
    <location>
        <begin position="1"/>
        <end position="33"/>
    </location>
</feature>
<evidence type="ECO:0000313" key="3">
    <source>
        <dbReference type="EMBL" id="GEP04268.1"/>
    </source>
</evidence>
<evidence type="ECO:0000256" key="2">
    <source>
        <dbReference type="SAM" id="Phobius"/>
    </source>
</evidence>
<reference evidence="4" key="4">
    <citation type="submission" date="2023-01" db="EMBL/GenBank/DDBJ databases">
        <title>Draft genome sequence of Methylobacterium oxalidis strain NBRC 107715.</title>
        <authorList>
            <person name="Sun Q."/>
            <person name="Mori K."/>
        </authorList>
    </citation>
    <scope>NUCLEOTIDE SEQUENCE</scope>
    <source>
        <strain evidence="4">NBRC 107715</strain>
    </source>
</reference>
<name>A0A512J2S2_9HYPH</name>
<reference evidence="6" key="2">
    <citation type="journal article" date="2019" name="Int. J. Syst. Evol. Microbiol.">
        <title>The Global Catalogue of Microorganisms (GCM) 10K type strain sequencing project: providing services to taxonomists for standard genome sequencing and annotation.</title>
        <authorList>
            <consortium name="The Broad Institute Genomics Platform"/>
            <consortium name="The Broad Institute Genome Sequencing Center for Infectious Disease"/>
            <person name="Wu L."/>
            <person name="Ma J."/>
        </authorList>
    </citation>
    <scope>NUCLEOTIDE SEQUENCE [LARGE SCALE GENOMIC DNA]</scope>
    <source>
        <strain evidence="6">NBRC 107715</strain>
    </source>
</reference>
<comment type="caution">
    <text evidence="3">The sequence shown here is derived from an EMBL/GenBank/DDBJ whole genome shotgun (WGS) entry which is preliminary data.</text>
</comment>
<dbReference type="RefSeq" id="WP_147025911.1">
    <property type="nucleotide sequence ID" value="NZ_BJZU01000043.1"/>
</dbReference>
<keyword evidence="2" id="KW-1133">Transmembrane helix</keyword>
<sequence>MSASFKKPLSEPKGEVHALFPEQAAGPFQSPGVEETDIDFLRRFGPKGQPVDMRGYAAEPSEATRSALSAPDNFIADGATRRLIRHTIGRRRWPLLLAGAGLAGLALLLGMQAIDRGLPGRVAGAVERARGPAPAGDALVTATIAPAADPAAPAPLSQAAPAPLSQAAPAPLSQAAPAPAKAARATPVPAPAEAPTPAASAAAPDDGAALKQRLAASGPTSAEGEEAAAGPAKVTAFPPMAPAAAEPEPAASAPPALVAALAAPAPNPKLDALVARGEQLLTAGEVAAARLFFQRVASEGDARGARGMARSYDQAVLRTLPVVGLEGSRAEAERWYLKAAELEAQRR</sequence>
<reference evidence="4" key="1">
    <citation type="journal article" date="2014" name="Int. J. Syst. Evol. Microbiol.">
        <title>Complete genome of a new Firmicutes species belonging to the dominant human colonic microbiota ('Ruminococcus bicirculans') reveals two chromosomes and a selective capacity to utilize plant glucans.</title>
        <authorList>
            <consortium name="NISC Comparative Sequencing Program"/>
            <person name="Wegmann U."/>
            <person name="Louis P."/>
            <person name="Goesmann A."/>
            <person name="Henrissat B."/>
            <person name="Duncan S.H."/>
            <person name="Flint H.J."/>
        </authorList>
    </citation>
    <scope>NUCLEOTIDE SEQUENCE</scope>
    <source>
        <strain evidence="4">NBRC 107715</strain>
    </source>
</reference>
<proteinExistence type="predicted"/>
<organism evidence="3 5">
    <name type="scientific">Methylobacterium oxalidis</name>
    <dbReference type="NCBI Taxonomy" id="944322"/>
    <lineage>
        <taxon>Bacteria</taxon>
        <taxon>Pseudomonadati</taxon>
        <taxon>Pseudomonadota</taxon>
        <taxon>Alphaproteobacteria</taxon>
        <taxon>Hyphomicrobiales</taxon>
        <taxon>Methylobacteriaceae</taxon>
        <taxon>Methylobacterium</taxon>
    </lineage>
</organism>
<evidence type="ECO:0000313" key="4">
    <source>
        <dbReference type="EMBL" id="GLS67213.1"/>
    </source>
</evidence>